<evidence type="ECO:0000313" key="2">
    <source>
        <dbReference type="EMBL" id="HIW10060.1"/>
    </source>
</evidence>
<organism evidence="2 3">
    <name type="scientific">Candidatus Rikenella faecigallinarum</name>
    <dbReference type="NCBI Taxonomy" id="2838745"/>
    <lineage>
        <taxon>Bacteria</taxon>
        <taxon>Pseudomonadati</taxon>
        <taxon>Bacteroidota</taxon>
        <taxon>Bacteroidia</taxon>
        <taxon>Bacteroidales</taxon>
        <taxon>Rikenellaceae</taxon>
        <taxon>Rikenella</taxon>
    </lineage>
</organism>
<reference evidence="2" key="2">
    <citation type="submission" date="2021-04" db="EMBL/GenBank/DDBJ databases">
        <authorList>
            <person name="Gilroy R."/>
        </authorList>
    </citation>
    <scope>NUCLEOTIDE SEQUENCE</scope>
    <source>
        <strain evidence="2">ChiBcec15-1070</strain>
    </source>
</reference>
<accession>A0A9D1QB09</accession>
<reference evidence="2" key="1">
    <citation type="journal article" date="2021" name="PeerJ">
        <title>Extensive microbial diversity within the chicken gut microbiome revealed by metagenomics and culture.</title>
        <authorList>
            <person name="Gilroy R."/>
            <person name="Ravi A."/>
            <person name="Getino M."/>
            <person name="Pursley I."/>
            <person name="Horton D.L."/>
            <person name="Alikhan N.F."/>
            <person name="Baker D."/>
            <person name="Gharbi K."/>
            <person name="Hall N."/>
            <person name="Watson M."/>
            <person name="Adriaenssens E.M."/>
            <person name="Foster-Nyarko E."/>
            <person name="Jarju S."/>
            <person name="Secka A."/>
            <person name="Antonio M."/>
            <person name="Oren A."/>
            <person name="Chaudhuri R.R."/>
            <person name="La Ragione R."/>
            <person name="Hildebrand F."/>
            <person name="Pallen M.J."/>
        </authorList>
    </citation>
    <scope>NUCLEOTIDE SEQUENCE</scope>
    <source>
        <strain evidence="2">ChiBcec15-1070</strain>
    </source>
</reference>
<keyword evidence="1" id="KW-0732">Signal</keyword>
<gene>
    <name evidence="2" type="ORF">H9888_01030</name>
</gene>
<dbReference type="EMBL" id="DXHL01000006">
    <property type="protein sequence ID" value="HIW10060.1"/>
    <property type="molecule type" value="Genomic_DNA"/>
</dbReference>
<name>A0A9D1QB09_9BACT</name>
<proteinExistence type="predicted"/>
<dbReference type="AlphaFoldDB" id="A0A9D1QB09"/>
<feature type="chain" id="PRO_5039116667" evidence="1">
    <location>
        <begin position="20"/>
        <end position="170"/>
    </location>
</feature>
<sequence length="170" mass="18221">MKRLFLLLLLAVAATAASAQSRVNTYIARMRVPDAATGAKVVVMNDHDVAAGLYTAPDGGRTVGYRICIFFDNTQNGRALANGALATFKKQFPGIPGQVIYANPTFKTMVGYCLDMNEASMLLGRVRETFPSAVLVREESMPLANLLHSPVSALPPDSTALEQAAADIEF</sequence>
<comment type="caution">
    <text evidence="2">The sequence shown here is derived from an EMBL/GenBank/DDBJ whole genome shotgun (WGS) entry which is preliminary data.</text>
</comment>
<evidence type="ECO:0000313" key="3">
    <source>
        <dbReference type="Proteomes" id="UP000823926"/>
    </source>
</evidence>
<dbReference type="Proteomes" id="UP000823926">
    <property type="component" value="Unassembled WGS sequence"/>
</dbReference>
<protein>
    <submittedName>
        <fullName evidence="2">Uncharacterized protein</fullName>
    </submittedName>
</protein>
<feature type="signal peptide" evidence="1">
    <location>
        <begin position="1"/>
        <end position="19"/>
    </location>
</feature>
<evidence type="ECO:0000256" key="1">
    <source>
        <dbReference type="SAM" id="SignalP"/>
    </source>
</evidence>